<comment type="caution">
    <text evidence="3">The sequence shown here is derived from an EMBL/GenBank/DDBJ whole genome shotgun (WGS) entry which is preliminary data.</text>
</comment>
<protein>
    <submittedName>
        <fullName evidence="3">Uncharacterized protein</fullName>
    </submittedName>
</protein>
<reference evidence="3 4" key="1">
    <citation type="submission" date="2020-02" db="EMBL/GenBank/DDBJ databases">
        <title>Draft genome sequence of Haematococcus lacustris strain NIES-144.</title>
        <authorList>
            <person name="Morimoto D."/>
            <person name="Nakagawa S."/>
            <person name="Yoshida T."/>
            <person name="Sawayama S."/>
        </authorList>
    </citation>
    <scope>NUCLEOTIDE SEQUENCE [LARGE SCALE GENOMIC DNA]</scope>
    <source>
        <strain evidence="3 4">NIES-144</strain>
    </source>
</reference>
<keyword evidence="2" id="KW-0732">Signal</keyword>
<dbReference type="Proteomes" id="UP000485058">
    <property type="component" value="Unassembled WGS sequence"/>
</dbReference>
<feature type="chain" id="PRO_5025559723" evidence="2">
    <location>
        <begin position="21"/>
        <end position="114"/>
    </location>
</feature>
<gene>
    <name evidence="3" type="ORF">HaLaN_09344</name>
</gene>
<feature type="region of interest" description="Disordered" evidence="1">
    <location>
        <begin position="58"/>
        <end position="114"/>
    </location>
</feature>
<feature type="compositionally biased region" description="Low complexity" evidence="1">
    <location>
        <begin position="92"/>
        <end position="104"/>
    </location>
</feature>
<organism evidence="3 4">
    <name type="scientific">Haematococcus lacustris</name>
    <name type="common">Green alga</name>
    <name type="synonym">Haematococcus pluvialis</name>
    <dbReference type="NCBI Taxonomy" id="44745"/>
    <lineage>
        <taxon>Eukaryota</taxon>
        <taxon>Viridiplantae</taxon>
        <taxon>Chlorophyta</taxon>
        <taxon>core chlorophytes</taxon>
        <taxon>Chlorophyceae</taxon>
        <taxon>CS clade</taxon>
        <taxon>Chlamydomonadales</taxon>
        <taxon>Haematococcaceae</taxon>
        <taxon>Haematococcus</taxon>
    </lineage>
</organism>
<feature type="compositionally biased region" description="Low complexity" evidence="1">
    <location>
        <begin position="68"/>
        <end position="84"/>
    </location>
</feature>
<evidence type="ECO:0000313" key="4">
    <source>
        <dbReference type="Proteomes" id="UP000485058"/>
    </source>
</evidence>
<proteinExistence type="predicted"/>
<dbReference type="EMBL" id="BLLF01000614">
    <property type="protein sequence ID" value="GFH13455.1"/>
    <property type="molecule type" value="Genomic_DNA"/>
</dbReference>
<evidence type="ECO:0000256" key="2">
    <source>
        <dbReference type="SAM" id="SignalP"/>
    </source>
</evidence>
<accession>A0A699YW75</accession>
<evidence type="ECO:0000256" key="1">
    <source>
        <dbReference type="SAM" id="MobiDB-lite"/>
    </source>
</evidence>
<feature type="non-terminal residue" evidence="3">
    <location>
        <position position="1"/>
    </location>
</feature>
<keyword evidence="4" id="KW-1185">Reference proteome</keyword>
<dbReference type="AlphaFoldDB" id="A0A699YW75"/>
<name>A0A699YW75_HAELA</name>
<sequence length="114" mass="10976">MEGRVLGILVLFSTAALCTASSGHEFSSVGGIKAAMYATQAYYGGCYKLLNRTGPVGPQWGGGGGGAAPLQGHAPALGGPPRRAGGSGGCAGSAAAAAGRGQPAEQHQHGAGGR</sequence>
<feature type="signal peptide" evidence="2">
    <location>
        <begin position="1"/>
        <end position="20"/>
    </location>
</feature>
<evidence type="ECO:0000313" key="3">
    <source>
        <dbReference type="EMBL" id="GFH13455.1"/>
    </source>
</evidence>